<name>A0A8W7PGP3_ANOCL</name>
<proteinExistence type="predicted"/>
<organism evidence="1">
    <name type="scientific">Anopheles coluzzii</name>
    <name type="common">African malaria mosquito</name>
    <dbReference type="NCBI Taxonomy" id="1518534"/>
    <lineage>
        <taxon>Eukaryota</taxon>
        <taxon>Metazoa</taxon>
        <taxon>Ecdysozoa</taxon>
        <taxon>Arthropoda</taxon>
        <taxon>Hexapoda</taxon>
        <taxon>Insecta</taxon>
        <taxon>Pterygota</taxon>
        <taxon>Neoptera</taxon>
        <taxon>Endopterygota</taxon>
        <taxon>Diptera</taxon>
        <taxon>Nematocera</taxon>
        <taxon>Culicoidea</taxon>
        <taxon>Culicidae</taxon>
        <taxon>Anophelinae</taxon>
        <taxon>Anopheles</taxon>
    </lineage>
</organism>
<accession>A0A8W7PGP3</accession>
<evidence type="ECO:0000313" key="1">
    <source>
        <dbReference type="EnsemblMetazoa" id="ACOM031160-PA.1"/>
    </source>
</evidence>
<dbReference type="EnsemblMetazoa" id="ACOM031160-RA">
    <property type="protein sequence ID" value="ACOM031160-PA.1"/>
    <property type="gene ID" value="ACOM031160"/>
</dbReference>
<reference evidence="1" key="1">
    <citation type="submission" date="2022-08" db="UniProtKB">
        <authorList>
            <consortium name="EnsemblMetazoa"/>
        </authorList>
    </citation>
    <scope>IDENTIFICATION</scope>
</reference>
<protein>
    <submittedName>
        <fullName evidence="1">Uncharacterized protein</fullName>
    </submittedName>
</protein>
<dbReference type="AlphaFoldDB" id="A0A8W7PGP3"/>
<sequence length="175" mass="18143">MAASIASNLRSTYAFKSVISCGTSFSGGTPDGATEGEVVNVPETSSATFVGPTGDDSAADALWLRDGPDPAAAVRIDAAVSGWALRRCVYGAVDALWLRDGTGTAPAVKEDAAVSGWAFRRCVYGAVDALWLRDGTGTAPAFKDDAPLRKAIENFSNSNCKRISQPIAGIAKELV</sequence>
<dbReference type="Proteomes" id="UP000075882">
    <property type="component" value="Unassembled WGS sequence"/>
</dbReference>